<evidence type="ECO:0000256" key="3">
    <source>
        <dbReference type="ARBA" id="ARBA00022553"/>
    </source>
</evidence>
<keyword evidence="4" id="KW-0808">Transferase</keyword>
<evidence type="ECO:0000256" key="10">
    <source>
        <dbReference type="ARBA" id="ARBA00047899"/>
    </source>
</evidence>
<dbReference type="InterPro" id="IPR046349">
    <property type="entry name" value="C1-like_sf"/>
</dbReference>
<evidence type="ECO:0000256" key="1">
    <source>
        <dbReference type="ARBA" id="ARBA00012513"/>
    </source>
</evidence>
<dbReference type="InParanoid" id="G5C7C4"/>
<keyword evidence="2" id="KW-0723">Serine/threonine-protein kinase</keyword>
<evidence type="ECO:0000256" key="8">
    <source>
        <dbReference type="ARBA" id="ARBA00022833"/>
    </source>
</evidence>
<evidence type="ECO:0000256" key="4">
    <source>
        <dbReference type="ARBA" id="ARBA00022679"/>
    </source>
</evidence>
<feature type="domain" description="Protein kinase" evidence="13">
    <location>
        <begin position="175"/>
        <end position="342"/>
    </location>
</feature>
<dbReference type="PANTHER" id="PTHR24356">
    <property type="entry name" value="SERINE/THREONINE-PROTEIN KINASE"/>
    <property type="match status" value="1"/>
</dbReference>
<dbReference type="Gene3D" id="1.10.510.10">
    <property type="entry name" value="Transferase(Phosphotransferase) domain 1"/>
    <property type="match status" value="1"/>
</dbReference>
<dbReference type="EC" id="2.7.11.1" evidence="1"/>
<evidence type="ECO:0000313" key="15">
    <source>
        <dbReference type="EMBL" id="EHB17435.1"/>
    </source>
</evidence>
<protein>
    <recommendedName>
        <fullName evidence="1">non-specific serine/threonine protein kinase</fullName>
        <ecNumber evidence="1">2.7.11.1</ecNumber>
    </recommendedName>
</protein>
<dbReference type="GO" id="GO:0035556">
    <property type="term" value="P:intracellular signal transduction"/>
    <property type="evidence" value="ECO:0007669"/>
    <property type="project" value="TreeGrafter"/>
</dbReference>
<evidence type="ECO:0000256" key="2">
    <source>
        <dbReference type="ARBA" id="ARBA00022527"/>
    </source>
</evidence>
<dbReference type="STRING" id="10181.G5C7C4"/>
<dbReference type="InterPro" id="IPR002219">
    <property type="entry name" value="PKC_DAG/PE"/>
</dbReference>
<evidence type="ECO:0000313" key="16">
    <source>
        <dbReference type="Proteomes" id="UP000006813"/>
    </source>
</evidence>
<evidence type="ECO:0000256" key="11">
    <source>
        <dbReference type="ARBA" id="ARBA00048679"/>
    </source>
</evidence>
<gene>
    <name evidence="15" type="ORF">GW7_16397</name>
</gene>
<accession>G5C7C4</accession>
<dbReference type="PANTHER" id="PTHR24356:SF214">
    <property type="entry name" value="PROTEIN KINASE C IOTA TYPE"/>
    <property type="match status" value="1"/>
</dbReference>
<dbReference type="InterPro" id="IPR000719">
    <property type="entry name" value="Prot_kinase_dom"/>
</dbReference>
<dbReference type="GO" id="GO:0046872">
    <property type="term" value="F:metal ion binding"/>
    <property type="evidence" value="ECO:0007669"/>
    <property type="project" value="UniProtKB-KW"/>
</dbReference>
<feature type="region of interest" description="Disordered" evidence="12">
    <location>
        <begin position="1"/>
        <end position="21"/>
    </location>
</feature>
<name>G5C7C4_HETGA</name>
<evidence type="ECO:0000256" key="12">
    <source>
        <dbReference type="SAM" id="MobiDB-lite"/>
    </source>
</evidence>
<feature type="domain" description="Phorbol-ester/DAG-type" evidence="14">
    <location>
        <begin position="66"/>
        <end position="112"/>
    </location>
</feature>
<dbReference type="SUPFAM" id="SSF56112">
    <property type="entry name" value="Protein kinase-like (PK-like)"/>
    <property type="match status" value="1"/>
</dbReference>
<evidence type="ECO:0000256" key="9">
    <source>
        <dbReference type="ARBA" id="ARBA00022840"/>
    </source>
</evidence>
<dbReference type="PROSITE" id="PS50081">
    <property type="entry name" value="ZF_DAG_PE_2"/>
    <property type="match status" value="1"/>
</dbReference>
<proteinExistence type="predicted"/>
<evidence type="ECO:0000256" key="6">
    <source>
        <dbReference type="ARBA" id="ARBA00022741"/>
    </source>
</evidence>
<dbReference type="GO" id="GO:0005524">
    <property type="term" value="F:ATP binding"/>
    <property type="evidence" value="ECO:0007669"/>
    <property type="project" value="UniProtKB-KW"/>
</dbReference>
<dbReference type="Gene3D" id="3.30.200.20">
    <property type="entry name" value="Phosphorylase Kinase, domain 1"/>
    <property type="match status" value="1"/>
</dbReference>
<comment type="catalytic activity">
    <reaction evidence="11">
        <text>L-seryl-[protein] + ATP = O-phospho-L-seryl-[protein] + ADP + H(+)</text>
        <dbReference type="Rhea" id="RHEA:17989"/>
        <dbReference type="Rhea" id="RHEA-COMP:9863"/>
        <dbReference type="Rhea" id="RHEA-COMP:11604"/>
        <dbReference type="ChEBI" id="CHEBI:15378"/>
        <dbReference type="ChEBI" id="CHEBI:29999"/>
        <dbReference type="ChEBI" id="CHEBI:30616"/>
        <dbReference type="ChEBI" id="CHEBI:83421"/>
        <dbReference type="ChEBI" id="CHEBI:456216"/>
        <dbReference type="EC" id="2.7.11.1"/>
    </reaction>
</comment>
<dbReference type="GO" id="GO:0004674">
    <property type="term" value="F:protein serine/threonine kinase activity"/>
    <property type="evidence" value="ECO:0007669"/>
    <property type="project" value="UniProtKB-KW"/>
</dbReference>
<organism evidence="15 16">
    <name type="scientific">Heterocephalus glaber</name>
    <name type="common">Naked mole rat</name>
    <dbReference type="NCBI Taxonomy" id="10181"/>
    <lineage>
        <taxon>Eukaryota</taxon>
        <taxon>Metazoa</taxon>
        <taxon>Chordata</taxon>
        <taxon>Craniata</taxon>
        <taxon>Vertebrata</taxon>
        <taxon>Euteleostomi</taxon>
        <taxon>Mammalia</taxon>
        <taxon>Eutheria</taxon>
        <taxon>Euarchontoglires</taxon>
        <taxon>Glires</taxon>
        <taxon>Rodentia</taxon>
        <taxon>Hystricomorpha</taxon>
        <taxon>Bathyergidae</taxon>
        <taxon>Heterocephalus</taxon>
    </lineage>
</organism>
<sequence>MAERGQRMPATHRKVPAPQQTHQLQRESMVLLPPHTEHPKVPCPGGKKFNHCRAAGCWRKLCYANGHTFQAKCFSSADCTDHVGRLGLQVYKCTNCKLLVYKKCHKLVTIECGQHSLASEPMVPVDPTSMASDPAHTVIPHNLSTHEALEQGDENEAGNTGEGGKASSGLGLEDFDLLHMIVRGSYGKVLLVQLKKSDSMYAMKAVKKEHSYIHRVQRERHILQQTSNCPFLVALHACFQTESQLFLVLDYVSGGELLFHVQQQSTLPGEHARFYSAEISLAVNYLQQQGILHRNLKLENNFDPEPVWLTPDDNDIVRELDGCEFAGFEYINRLMMYEEERV</sequence>
<keyword evidence="3" id="KW-0597">Phosphoprotein</keyword>
<keyword evidence="6" id="KW-0547">Nucleotide-binding</keyword>
<dbReference type="InterPro" id="IPR050236">
    <property type="entry name" value="Ser_Thr_kinase_AGC"/>
</dbReference>
<dbReference type="SUPFAM" id="SSF57889">
    <property type="entry name" value="Cysteine-rich domain"/>
    <property type="match status" value="1"/>
</dbReference>
<evidence type="ECO:0000256" key="5">
    <source>
        <dbReference type="ARBA" id="ARBA00022723"/>
    </source>
</evidence>
<evidence type="ECO:0000259" key="13">
    <source>
        <dbReference type="PROSITE" id="PS50011"/>
    </source>
</evidence>
<dbReference type="SMART" id="SM00220">
    <property type="entry name" value="S_TKc"/>
    <property type="match status" value="1"/>
</dbReference>
<dbReference type="Pfam" id="PF00069">
    <property type="entry name" value="Pkinase"/>
    <property type="match status" value="1"/>
</dbReference>
<reference evidence="15 16" key="1">
    <citation type="journal article" date="2011" name="Nature">
        <title>Genome sequencing reveals insights into physiology and longevity of the naked mole rat.</title>
        <authorList>
            <person name="Kim E.B."/>
            <person name="Fang X."/>
            <person name="Fushan A.A."/>
            <person name="Huang Z."/>
            <person name="Lobanov A.V."/>
            <person name="Han L."/>
            <person name="Marino S.M."/>
            <person name="Sun X."/>
            <person name="Turanov A.A."/>
            <person name="Yang P."/>
            <person name="Yim S.H."/>
            <person name="Zhao X."/>
            <person name="Kasaikina M.V."/>
            <person name="Stoletzki N."/>
            <person name="Peng C."/>
            <person name="Polak P."/>
            <person name="Xiong Z."/>
            <person name="Kiezun A."/>
            <person name="Zhu Y."/>
            <person name="Chen Y."/>
            <person name="Kryukov G.V."/>
            <person name="Zhang Q."/>
            <person name="Peshkin L."/>
            <person name="Yang L."/>
            <person name="Bronson R.T."/>
            <person name="Buffenstein R."/>
            <person name="Wang B."/>
            <person name="Han C."/>
            <person name="Li Q."/>
            <person name="Chen L."/>
            <person name="Zhao W."/>
            <person name="Sunyaev S.R."/>
            <person name="Park T.J."/>
            <person name="Zhang G."/>
            <person name="Wang J."/>
            <person name="Gladyshev V.N."/>
        </authorList>
    </citation>
    <scope>NUCLEOTIDE SEQUENCE [LARGE SCALE GENOMIC DNA]</scope>
</reference>
<dbReference type="Proteomes" id="UP000006813">
    <property type="component" value="Unassembled WGS sequence"/>
</dbReference>
<keyword evidence="9" id="KW-0067">ATP-binding</keyword>
<dbReference type="EMBL" id="JH173677">
    <property type="protein sequence ID" value="EHB17435.1"/>
    <property type="molecule type" value="Genomic_DNA"/>
</dbReference>
<comment type="catalytic activity">
    <reaction evidence="10">
        <text>L-threonyl-[protein] + ATP = O-phospho-L-threonyl-[protein] + ADP + H(+)</text>
        <dbReference type="Rhea" id="RHEA:46608"/>
        <dbReference type="Rhea" id="RHEA-COMP:11060"/>
        <dbReference type="Rhea" id="RHEA-COMP:11605"/>
        <dbReference type="ChEBI" id="CHEBI:15378"/>
        <dbReference type="ChEBI" id="CHEBI:30013"/>
        <dbReference type="ChEBI" id="CHEBI:30616"/>
        <dbReference type="ChEBI" id="CHEBI:61977"/>
        <dbReference type="ChEBI" id="CHEBI:456216"/>
        <dbReference type="EC" id="2.7.11.1"/>
    </reaction>
</comment>
<dbReference type="InterPro" id="IPR011009">
    <property type="entry name" value="Kinase-like_dom_sf"/>
</dbReference>
<keyword evidence="8" id="KW-0862">Zinc</keyword>
<dbReference type="Gene3D" id="3.30.60.20">
    <property type="match status" value="1"/>
</dbReference>
<dbReference type="PROSITE" id="PS50011">
    <property type="entry name" value="PROTEIN_KINASE_DOM"/>
    <property type="match status" value="1"/>
</dbReference>
<keyword evidence="7 15" id="KW-0418">Kinase</keyword>
<dbReference type="AlphaFoldDB" id="G5C7C4"/>
<keyword evidence="5" id="KW-0479">Metal-binding</keyword>
<evidence type="ECO:0000256" key="7">
    <source>
        <dbReference type="ARBA" id="ARBA00022777"/>
    </source>
</evidence>
<evidence type="ECO:0000259" key="14">
    <source>
        <dbReference type="PROSITE" id="PS50081"/>
    </source>
</evidence>